<sequence>MDQSIKPSKQIPDTFIISTLHSSTIIVEIYIWEIIVSKNFFWEVFAKENNVRELIENLPILKENPNILALRNSSRFDLS</sequence>
<gene>
    <name evidence="1" type="ORF">GMARGA_LOCUS12445</name>
</gene>
<dbReference type="Proteomes" id="UP000789901">
    <property type="component" value="Unassembled WGS sequence"/>
</dbReference>
<evidence type="ECO:0000313" key="1">
    <source>
        <dbReference type="EMBL" id="CAG8706011.1"/>
    </source>
</evidence>
<reference evidence="1 2" key="1">
    <citation type="submission" date="2021-06" db="EMBL/GenBank/DDBJ databases">
        <authorList>
            <person name="Kallberg Y."/>
            <person name="Tangrot J."/>
            <person name="Rosling A."/>
        </authorList>
    </citation>
    <scope>NUCLEOTIDE SEQUENCE [LARGE SCALE GENOMIC DNA]</scope>
    <source>
        <strain evidence="1 2">120-4 pot B 10/14</strain>
    </source>
</reference>
<dbReference type="EMBL" id="CAJVQB010007604">
    <property type="protein sequence ID" value="CAG8706011.1"/>
    <property type="molecule type" value="Genomic_DNA"/>
</dbReference>
<keyword evidence="2" id="KW-1185">Reference proteome</keyword>
<organism evidence="1 2">
    <name type="scientific">Gigaspora margarita</name>
    <dbReference type="NCBI Taxonomy" id="4874"/>
    <lineage>
        <taxon>Eukaryota</taxon>
        <taxon>Fungi</taxon>
        <taxon>Fungi incertae sedis</taxon>
        <taxon>Mucoromycota</taxon>
        <taxon>Glomeromycotina</taxon>
        <taxon>Glomeromycetes</taxon>
        <taxon>Diversisporales</taxon>
        <taxon>Gigasporaceae</taxon>
        <taxon>Gigaspora</taxon>
    </lineage>
</organism>
<protein>
    <submittedName>
        <fullName evidence="1">25250_t:CDS:1</fullName>
    </submittedName>
</protein>
<evidence type="ECO:0000313" key="2">
    <source>
        <dbReference type="Proteomes" id="UP000789901"/>
    </source>
</evidence>
<proteinExistence type="predicted"/>
<accession>A0ABN7V005</accession>
<name>A0ABN7V005_GIGMA</name>
<comment type="caution">
    <text evidence="1">The sequence shown here is derived from an EMBL/GenBank/DDBJ whole genome shotgun (WGS) entry which is preliminary data.</text>
</comment>